<organism evidence="1 2">
    <name type="scientific">Nephila pilipes</name>
    <name type="common">Giant wood spider</name>
    <name type="synonym">Nephila maculata</name>
    <dbReference type="NCBI Taxonomy" id="299642"/>
    <lineage>
        <taxon>Eukaryota</taxon>
        <taxon>Metazoa</taxon>
        <taxon>Ecdysozoa</taxon>
        <taxon>Arthropoda</taxon>
        <taxon>Chelicerata</taxon>
        <taxon>Arachnida</taxon>
        <taxon>Araneae</taxon>
        <taxon>Araneomorphae</taxon>
        <taxon>Entelegynae</taxon>
        <taxon>Araneoidea</taxon>
        <taxon>Nephilidae</taxon>
        <taxon>Nephila</taxon>
    </lineage>
</organism>
<protein>
    <submittedName>
        <fullName evidence="1">Uncharacterized protein</fullName>
    </submittedName>
</protein>
<evidence type="ECO:0000313" key="1">
    <source>
        <dbReference type="EMBL" id="GFU53447.1"/>
    </source>
</evidence>
<name>A0A8X6UR56_NEPPI</name>
<evidence type="ECO:0000313" key="2">
    <source>
        <dbReference type="Proteomes" id="UP000887013"/>
    </source>
</evidence>
<keyword evidence="2" id="KW-1185">Reference proteome</keyword>
<proteinExistence type="predicted"/>
<dbReference type="Proteomes" id="UP000887013">
    <property type="component" value="Unassembled WGS sequence"/>
</dbReference>
<feature type="non-terminal residue" evidence="1">
    <location>
        <position position="47"/>
    </location>
</feature>
<dbReference type="EMBL" id="BMAW01038818">
    <property type="protein sequence ID" value="GFU53447.1"/>
    <property type="molecule type" value="Genomic_DNA"/>
</dbReference>
<reference evidence="1" key="1">
    <citation type="submission" date="2020-08" db="EMBL/GenBank/DDBJ databases">
        <title>Multicomponent nature underlies the extraordinary mechanical properties of spider dragline silk.</title>
        <authorList>
            <person name="Kono N."/>
            <person name="Nakamura H."/>
            <person name="Mori M."/>
            <person name="Yoshida Y."/>
            <person name="Ohtoshi R."/>
            <person name="Malay A.D."/>
            <person name="Moran D.A.P."/>
            <person name="Tomita M."/>
            <person name="Numata K."/>
            <person name="Arakawa K."/>
        </authorList>
    </citation>
    <scope>NUCLEOTIDE SEQUENCE</scope>
</reference>
<dbReference type="AlphaFoldDB" id="A0A8X6UR56"/>
<accession>A0A8X6UR56</accession>
<sequence length="47" mass="5552">MVERILRETCEECENCSQESFRLQLEATIIEIEGVINSRPLTYVYNE</sequence>
<comment type="caution">
    <text evidence="1">The sequence shown here is derived from an EMBL/GenBank/DDBJ whole genome shotgun (WGS) entry which is preliminary data.</text>
</comment>
<gene>
    <name evidence="1" type="ORF">NPIL_158511</name>
</gene>